<dbReference type="AlphaFoldDB" id="A0A2S6HTE6"/>
<evidence type="ECO:0000256" key="7">
    <source>
        <dbReference type="ARBA" id="ARBA00022630"/>
    </source>
</evidence>
<dbReference type="GO" id="GO:0005829">
    <property type="term" value="C:cytosol"/>
    <property type="evidence" value="ECO:0007669"/>
    <property type="project" value="TreeGrafter"/>
</dbReference>
<dbReference type="PROSITE" id="PS51387">
    <property type="entry name" value="FAD_PCMH"/>
    <property type="match status" value="1"/>
</dbReference>
<dbReference type="Pfam" id="PF01565">
    <property type="entry name" value="FAD_binding_4"/>
    <property type="match status" value="1"/>
</dbReference>
<evidence type="ECO:0000256" key="4">
    <source>
        <dbReference type="ARBA" id="ARBA00004752"/>
    </source>
</evidence>
<dbReference type="InterPro" id="IPR016167">
    <property type="entry name" value="FAD-bd_PCMH_sub1"/>
</dbReference>
<evidence type="ECO:0000256" key="15">
    <source>
        <dbReference type="ARBA" id="ARBA00048914"/>
    </source>
</evidence>
<dbReference type="HAMAP" id="MF_00037">
    <property type="entry name" value="MurB"/>
    <property type="match status" value="1"/>
</dbReference>
<accession>A0A2S6HTE6</accession>
<dbReference type="SUPFAM" id="SSF56176">
    <property type="entry name" value="FAD-binding/transporter-associated domain-like"/>
    <property type="match status" value="1"/>
</dbReference>
<dbReference type="GO" id="GO:0009252">
    <property type="term" value="P:peptidoglycan biosynthetic process"/>
    <property type="evidence" value="ECO:0007669"/>
    <property type="project" value="UniProtKB-UniRule"/>
</dbReference>
<feature type="domain" description="FAD-binding PCMH-type" evidence="17">
    <location>
        <begin position="31"/>
        <end position="197"/>
    </location>
</feature>
<dbReference type="EMBL" id="PTJA01000005">
    <property type="protein sequence ID" value="PPK81027.1"/>
    <property type="molecule type" value="Genomic_DNA"/>
</dbReference>
<dbReference type="UniPathway" id="UPA00219"/>
<dbReference type="GO" id="GO:0051301">
    <property type="term" value="P:cell division"/>
    <property type="evidence" value="ECO:0007669"/>
    <property type="project" value="UniProtKB-KW"/>
</dbReference>
<evidence type="ECO:0000256" key="16">
    <source>
        <dbReference type="HAMAP-Rule" id="MF_00037"/>
    </source>
</evidence>
<name>A0A2S6HTE6_9FIRM</name>
<evidence type="ECO:0000256" key="10">
    <source>
        <dbReference type="ARBA" id="ARBA00022960"/>
    </source>
</evidence>
<evidence type="ECO:0000256" key="3">
    <source>
        <dbReference type="ARBA" id="ARBA00004496"/>
    </source>
</evidence>
<comment type="subcellular location">
    <subcellularLocation>
        <location evidence="3 16">Cytoplasm</location>
    </subcellularLocation>
</comment>
<keyword evidence="19" id="KW-1185">Reference proteome</keyword>
<dbReference type="EC" id="1.3.1.98" evidence="16"/>
<dbReference type="Pfam" id="PF02873">
    <property type="entry name" value="MurB_C"/>
    <property type="match status" value="1"/>
</dbReference>
<keyword evidence="14 16" id="KW-0961">Cell wall biogenesis/degradation</keyword>
<dbReference type="GO" id="GO:0071555">
    <property type="term" value="P:cell wall organization"/>
    <property type="evidence" value="ECO:0007669"/>
    <property type="project" value="UniProtKB-KW"/>
</dbReference>
<dbReference type="GO" id="GO:0071949">
    <property type="term" value="F:FAD binding"/>
    <property type="evidence" value="ECO:0007669"/>
    <property type="project" value="InterPro"/>
</dbReference>
<dbReference type="GO" id="GO:0008762">
    <property type="term" value="F:UDP-N-acetylmuramate dehydrogenase activity"/>
    <property type="evidence" value="ECO:0007669"/>
    <property type="project" value="UniProtKB-UniRule"/>
</dbReference>
<evidence type="ECO:0000256" key="8">
    <source>
        <dbReference type="ARBA" id="ARBA00022827"/>
    </source>
</evidence>
<proteinExistence type="inferred from homology"/>
<dbReference type="Gene3D" id="3.30.43.10">
    <property type="entry name" value="Uridine Diphospho-n-acetylenolpyruvylglucosamine Reductase, domain 2"/>
    <property type="match status" value="1"/>
</dbReference>
<reference evidence="18 19" key="1">
    <citation type="submission" date="2018-02" db="EMBL/GenBank/DDBJ databases">
        <title>Genomic Encyclopedia of Archaeal and Bacterial Type Strains, Phase II (KMG-II): from individual species to whole genera.</title>
        <authorList>
            <person name="Goeker M."/>
        </authorList>
    </citation>
    <scope>NUCLEOTIDE SEQUENCE [LARGE SCALE GENOMIC DNA]</scope>
    <source>
        <strain evidence="18 19">DSM 3808</strain>
    </source>
</reference>
<dbReference type="OrthoDB" id="9804753at2"/>
<evidence type="ECO:0000256" key="1">
    <source>
        <dbReference type="ARBA" id="ARBA00001974"/>
    </source>
</evidence>
<dbReference type="InterPro" id="IPR016169">
    <property type="entry name" value="FAD-bd_PCMH_sub2"/>
</dbReference>
<organism evidence="18 19">
    <name type="scientific">Lacrimispora xylanisolvens</name>
    <dbReference type="NCBI Taxonomy" id="384636"/>
    <lineage>
        <taxon>Bacteria</taxon>
        <taxon>Bacillati</taxon>
        <taxon>Bacillota</taxon>
        <taxon>Clostridia</taxon>
        <taxon>Lachnospirales</taxon>
        <taxon>Lachnospiraceae</taxon>
        <taxon>Lacrimispora</taxon>
    </lineage>
</organism>
<dbReference type="Proteomes" id="UP000237749">
    <property type="component" value="Unassembled WGS sequence"/>
</dbReference>
<dbReference type="NCBIfam" id="NF010480">
    <property type="entry name" value="PRK13905.1"/>
    <property type="match status" value="1"/>
</dbReference>
<dbReference type="Gene3D" id="3.30.465.10">
    <property type="match status" value="1"/>
</dbReference>
<keyword evidence="12 16" id="KW-0560">Oxidoreductase</keyword>
<dbReference type="PANTHER" id="PTHR21071">
    <property type="entry name" value="UDP-N-ACETYLENOLPYRUVOYLGLUCOSAMINE REDUCTASE"/>
    <property type="match status" value="1"/>
</dbReference>
<sequence length="303" mass="32565">MTGIYEKLLGAADKNHIKAGEEMKRHTSFRVGGPAACFVTPGDEKELAAVIKTCKQENETYFILGNGSNLLVGDQGFDGVVISMDSFNSCQVNQETGMIKAGAGLSLARIAQEAYKASLTGFEFAAGIPGTLGGAVVMNAGAYGSEMKEVLRSVKVVTGDGDILEIPASELSLGYRTSCIIPKQYVVVEANIRLKEGDPVSIKERMDELARRRKEKQPLEFPSAGSTFKRPEGHFAGKLIEDAGLRGFSVGGAQVSEKHCGFVINKNQATAADIIALCEEIKNRVYEKTGVMLEMEVKTLGKF</sequence>
<evidence type="ECO:0000256" key="6">
    <source>
        <dbReference type="ARBA" id="ARBA00022618"/>
    </source>
</evidence>
<evidence type="ECO:0000256" key="13">
    <source>
        <dbReference type="ARBA" id="ARBA00023306"/>
    </source>
</evidence>
<evidence type="ECO:0000313" key="18">
    <source>
        <dbReference type="EMBL" id="PPK81027.1"/>
    </source>
</evidence>
<keyword evidence="13 16" id="KW-0131">Cell cycle</keyword>
<comment type="caution">
    <text evidence="18">The sequence shown here is derived from an EMBL/GenBank/DDBJ whole genome shotgun (WGS) entry which is preliminary data.</text>
</comment>
<keyword evidence="10 16" id="KW-0133">Cell shape</keyword>
<evidence type="ECO:0000256" key="11">
    <source>
        <dbReference type="ARBA" id="ARBA00022984"/>
    </source>
</evidence>
<evidence type="ECO:0000259" key="17">
    <source>
        <dbReference type="PROSITE" id="PS51387"/>
    </source>
</evidence>
<keyword evidence="11 16" id="KW-0573">Peptidoglycan synthesis</keyword>
<keyword evidence="6 16" id="KW-0132">Cell division</keyword>
<evidence type="ECO:0000256" key="9">
    <source>
        <dbReference type="ARBA" id="ARBA00022857"/>
    </source>
</evidence>
<dbReference type="NCBIfam" id="TIGR00179">
    <property type="entry name" value="murB"/>
    <property type="match status" value="1"/>
</dbReference>
<dbReference type="GO" id="GO:0008360">
    <property type="term" value="P:regulation of cell shape"/>
    <property type="evidence" value="ECO:0007669"/>
    <property type="project" value="UniProtKB-KW"/>
</dbReference>
<keyword evidence="7 16" id="KW-0285">Flavoprotein</keyword>
<evidence type="ECO:0000313" key="19">
    <source>
        <dbReference type="Proteomes" id="UP000237749"/>
    </source>
</evidence>
<protein>
    <recommendedName>
        <fullName evidence="16">UDP-N-acetylenolpyruvoylglucosamine reductase</fullName>
        <ecNumber evidence="16">1.3.1.98</ecNumber>
    </recommendedName>
    <alternativeName>
        <fullName evidence="16">UDP-N-acetylmuramate dehydrogenase</fullName>
    </alternativeName>
</protein>
<feature type="active site" description="Proton donor" evidence="16">
    <location>
        <position position="226"/>
    </location>
</feature>
<dbReference type="PANTHER" id="PTHR21071:SF4">
    <property type="entry name" value="UDP-N-ACETYLENOLPYRUVOYLGLUCOSAMINE REDUCTASE"/>
    <property type="match status" value="1"/>
</dbReference>
<comment type="pathway">
    <text evidence="4 16">Cell wall biogenesis; peptidoglycan biosynthesis.</text>
</comment>
<evidence type="ECO:0000256" key="14">
    <source>
        <dbReference type="ARBA" id="ARBA00023316"/>
    </source>
</evidence>
<dbReference type="InterPro" id="IPR016166">
    <property type="entry name" value="FAD-bd_PCMH"/>
</dbReference>
<dbReference type="Gene3D" id="3.90.78.10">
    <property type="entry name" value="UDP-N-acetylenolpyruvoylglucosamine reductase, C-terminal domain"/>
    <property type="match status" value="1"/>
</dbReference>
<comment type="cofactor">
    <cofactor evidence="1 16">
        <name>FAD</name>
        <dbReference type="ChEBI" id="CHEBI:57692"/>
    </cofactor>
</comment>
<evidence type="ECO:0000256" key="12">
    <source>
        <dbReference type="ARBA" id="ARBA00023002"/>
    </source>
</evidence>
<dbReference type="RefSeq" id="WP_104437010.1">
    <property type="nucleotide sequence ID" value="NZ_PTJA01000005.1"/>
</dbReference>
<comment type="similarity">
    <text evidence="16">Belongs to the MurB family.</text>
</comment>
<feature type="active site" evidence="16">
    <location>
        <position position="296"/>
    </location>
</feature>
<dbReference type="InterPro" id="IPR036318">
    <property type="entry name" value="FAD-bd_PCMH-like_sf"/>
</dbReference>
<keyword evidence="9 16" id="KW-0521">NADP</keyword>
<evidence type="ECO:0000256" key="2">
    <source>
        <dbReference type="ARBA" id="ARBA00003921"/>
    </source>
</evidence>
<evidence type="ECO:0000256" key="5">
    <source>
        <dbReference type="ARBA" id="ARBA00022490"/>
    </source>
</evidence>
<feature type="active site" evidence="16">
    <location>
        <position position="176"/>
    </location>
</feature>
<dbReference type="InterPro" id="IPR003170">
    <property type="entry name" value="MurB"/>
</dbReference>
<dbReference type="InterPro" id="IPR011601">
    <property type="entry name" value="MurB_C"/>
</dbReference>
<gene>
    <name evidence="16" type="primary">murB</name>
    <name evidence="18" type="ORF">BXY41_105246</name>
</gene>
<comment type="function">
    <text evidence="2 16">Cell wall formation.</text>
</comment>
<dbReference type="InterPro" id="IPR006094">
    <property type="entry name" value="Oxid_FAD_bind_N"/>
</dbReference>
<dbReference type="SUPFAM" id="SSF56194">
    <property type="entry name" value="Uridine diphospho-N-Acetylenolpyruvylglucosamine reductase, MurB, C-terminal domain"/>
    <property type="match status" value="1"/>
</dbReference>
<comment type="catalytic activity">
    <reaction evidence="15 16">
        <text>UDP-N-acetyl-alpha-D-muramate + NADP(+) = UDP-N-acetyl-3-O-(1-carboxyvinyl)-alpha-D-glucosamine + NADPH + H(+)</text>
        <dbReference type="Rhea" id="RHEA:12248"/>
        <dbReference type="ChEBI" id="CHEBI:15378"/>
        <dbReference type="ChEBI" id="CHEBI:57783"/>
        <dbReference type="ChEBI" id="CHEBI:58349"/>
        <dbReference type="ChEBI" id="CHEBI:68483"/>
        <dbReference type="ChEBI" id="CHEBI:70757"/>
        <dbReference type="EC" id="1.3.1.98"/>
    </reaction>
</comment>
<keyword evidence="8 16" id="KW-0274">FAD</keyword>
<dbReference type="InterPro" id="IPR036635">
    <property type="entry name" value="MurB_C_sf"/>
</dbReference>
<keyword evidence="5 16" id="KW-0963">Cytoplasm</keyword>